<evidence type="ECO:0000313" key="5">
    <source>
        <dbReference type="WBParaSite" id="SCUD_0002299301-mRNA-1"/>
    </source>
</evidence>
<dbReference type="PANTHER" id="PTHR12187">
    <property type="entry name" value="AGAP000124-PA"/>
    <property type="match status" value="1"/>
</dbReference>
<dbReference type="WBParaSite" id="SCUD_0002299301-mRNA-1">
    <property type="protein sequence ID" value="SCUD_0002299301-mRNA-1"/>
    <property type="gene ID" value="SCUD_0002299301"/>
</dbReference>
<evidence type="ECO:0000256" key="1">
    <source>
        <dbReference type="ARBA" id="ARBA00022801"/>
    </source>
</evidence>
<reference evidence="3 4" key="2">
    <citation type="submission" date="2018-11" db="EMBL/GenBank/DDBJ databases">
        <authorList>
            <consortium name="Pathogen Informatics"/>
        </authorList>
    </citation>
    <scope>NUCLEOTIDE SEQUENCE [LARGE SCALE GENOMIC DNA]</scope>
    <source>
        <strain evidence="3">Dakar</strain>
        <strain evidence="4">Dakar, Senegal</strain>
    </source>
</reference>
<organism evidence="5">
    <name type="scientific">Schistosoma curassoni</name>
    <dbReference type="NCBI Taxonomy" id="6186"/>
    <lineage>
        <taxon>Eukaryota</taxon>
        <taxon>Metazoa</taxon>
        <taxon>Spiralia</taxon>
        <taxon>Lophotrochozoa</taxon>
        <taxon>Platyhelminthes</taxon>
        <taxon>Trematoda</taxon>
        <taxon>Digenea</taxon>
        <taxon>Strigeidida</taxon>
        <taxon>Schistosomatoidea</taxon>
        <taxon>Schistosomatidae</taxon>
        <taxon>Schistosoma</taxon>
    </lineage>
</organism>
<keyword evidence="4" id="KW-1185">Reference proteome</keyword>
<accession>A0A183L6M1</accession>
<dbReference type="STRING" id="6186.A0A183L6M1"/>
<evidence type="ECO:0000256" key="2">
    <source>
        <dbReference type="ARBA" id="ARBA00023098"/>
    </source>
</evidence>
<keyword evidence="1" id="KW-0378">Hydrolase</keyword>
<reference evidence="5" key="1">
    <citation type="submission" date="2016-06" db="UniProtKB">
        <authorList>
            <consortium name="WormBaseParasite"/>
        </authorList>
    </citation>
    <scope>IDENTIFICATION</scope>
</reference>
<dbReference type="GO" id="GO:0016316">
    <property type="term" value="F:phosphatidylinositol-3,4-bisphosphate 4-phosphatase activity"/>
    <property type="evidence" value="ECO:0007669"/>
    <property type="project" value="InterPro"/>
</dbReference>
<evidence type="ECO:0000313" key="3">
    <source>
        <dbReference type="EMBL" id="VDP81000.1"/>
    </source>
</evidence>
<gene>
    <name evidence="3" type="ORF">SCUD_LOCUS22990</name>
</gene>
<dbReference type="AlphaFoldDB" id="A0A183L6M1"/>
<dbReference type="InterPro" id="IPR039034">
    <property type="entry name" value="INPP4"/>
</dbReference>
<dbReference type="GO" id="GO:0005737">
    <property type="term" value="C:cytoplasm"/>
    <property type="evidence" value="ECO:0007669"/>
    <property type="project" value="TreeGrafter"/>
</dbReference>
<dbReference type="EMBL" id="UZAK01051574">
    <property type="protein sequence ID" value="VDP81000.1"/>
    <property type="molecule type" value="Genomic_DNA"/>
</dbReference>
<dbReference type="Proteomes" id="UP000279833">
    <property type="component" value="Unassembled WGS sequence"/>
</dbReference>
<dbReference type="PANTHER" id="PTHR12187:SF11">
    <property type="entry name" value="PHOSPHATIDYLINOSITOL-3,4-BISPHOSPHATE 4-PHOSPHATASE"/>
    <property type="match status" value="1"/>
</dbReference>
<evidence type="ECO:0000313" key="4">
    <source>
        <dbReference type="Proteomes" id="UP000279833"/>
    </source>
</evidence>
<sequence>MFVDSINHDLFHLKDSEGMHESCFTKALQCIRSTGLRLDNVMKNTGKRKYAFSRLQLLSFPRLYKPPIGTYSTNVSS</sequence>
<proteinExistence type="predicted"/>
<protein>
    <submittedName>
        <fullName evidence="5">DUF4372 domain-containing protein</fullName>
    </submittedName>
</protein>
<name>A0A183L6M1_9TREM</name>
<keyword evidence="2" id="KW-0443">Lipid metabolism</keyword>